<sequence length="636" mass="69480">MLNCIVPKMKLIGGIPAARLSTLSRWAQMTPAHPGCRPTADRFIAIFLRHRRARPSTPTPALTRFPTSVIELTVRRALASNPYFNAVDAIRVPSSQPLLLHTAHPEHPVRKMALGQYFGTQNNPRVVSDSPPLANVPATEKVLGDEGYGGQPPSYDPEMTGPGGRRMSRIDKPLVKPITGGEMSDSDSGMTVGKQMEMEAGNAIKYRTCSWPKTAALLFSEYICLAIMSFPYSYSVLGLVPGLILTVVVAALVLYTSLIVWEFCLRHPEVKDVCDIGQMLFWGKTWAWYFTAVMFLLNNTFIQGFHCLVGAKYLNTISNHGLCTIGFSAIVAVISFVSSLPRTFSTLAKLGTASAFFTFVSVLLATIFAAIEDHPAGYPTLGEPTVLAIPAKGTTFVAGMNAFMNISYTFIGQITIPSFIAEMKNPKDFPKALWAVTIAEVILFSLVGAIVYAYTGTNYNTAPAFGSLGNETFKKVSFSFMIPTLIFLGVLYASVSARFVFFRIFAGTRHMGSHTVVGWLTWAAILACTWVVAFIIAEVIPFFSDLLSLMSSLFDSFFGFIFWGVAYLRMRHADYGNGFYKNRGLRGILGAIFNVILICIGLLFLSAGTYASVESIIQGYQQSSFGGAFTCESNGV</sequence>
<name>A0ACC3S5U8_9PEZI</name>
<gene>
    <name evidence="1" type="ORF">M8818_006890</name>
</gene>
<accession>A0ACC3S5U8</accession>
<evidence type="ECO:0000313" key="2">
    <source>
        <dbReference type="Proteomes" id="UP001320706"/>
    </source>
</evidence>
<evidence type="ECO:0000313" key="1">
    <source>
        <dbReference type="EMBL" id="KAK8196723.1"/>
    </source>
</evidence>
<reference evidence="1" key="1">
    <citation type="submission" date="2024-02" db="EMBL/GenBank/DDBJ databases">
        <title>Metagenome Assembled Genome of Zalaria obscura JY119.</title>
        <authorList>
            <person name="Vighnesh L."/>
            <person name="Jagadeeshwari U."/>
            <person name="Venkata Ramana C."/>
            <person name="Sasikala C."/>
        </authorList>
    </citation>
    <scope>NUCLEOTIDE SEQUENCE</scope>
    <source>
        <strain evidence="1">JY119</strain>
    </source>
</reference>
<protein>
    <submittedName>
        <fullName evidence="1">Uncharacterized protein</fullName>
    </submittedName>
</protein>
<proteinExistence type="predicted"/>
<organism evidence="1 2">
    <name type="scientific">Zalaria obscura</name>
    <dbReference type="NCBI Taxonomy" id="2024903"/>
    <lineage>
        <taxon>Eukaryota</taxon>
        <taxon>Fungi</taxon>
        <taxon>Dikarya</taxon>
        <taxon>Ascomycota</taxon>
        <taxon>Pezizomycotina</taxon>
        <taxon>Dothideomycetes</taxon>
        <taxon>Dothideomycetidae</taxon>
        <taxon>Dothideales</taxon>
        <taxon>Zalariaceae</taxon>
        <taxon>Zalaria</taxon>
    </lineage>
</organism>
<dbReference type="Proteomes" id="UP001320706">
    <property type="component" value="Unassembled WGS sequence"/>
</dbReference>
<comment type="caution">
    <text evidence="1">The sequence shown here is derived from an EMBL/GenBank/DDBJ whole genome shotgun (WGS) entry which is preliminary data.</text>
</comment>
<dbReference type="EMBL" id="JAMKPW020000041">
    <property type="protein sequence ID" value="KAK8196723.1"/>
    <property type="molecule type" value="Genomic_DNA"/>
</dbReference>
<keyword evidence="2" id="KW-1185">Reference proteome</keyword>